<reference evidence="1 2" key="1">
    <citation type="submission" date="2015-03" db="EMBL/GenBank/DDBJ databases">
        <title>Genome assembly of Sandaracinus amylolyticus DSM 53668.</title>
        <authorList>
            <person name="Sharma G."/>
            <person name="Subramanian S."/>
        </authorList>
    </citation>
    <scope>NUCLEOTIDE SEQUENCE [LARGE SCALE GENOMIC DNA]</scope>
    <source>
        <strain evidence="1 2">DSM 53668</strain>
    </source>
</reference>
<dbReference type="EMBL" id="CP011125">
    <property type="protein sequence ID" value="AKF09192.1"/>
    <property type="molecule type" value="Genomic_DNA"/>
</dbReference>
<gene>
    <name evidence="1" type="ORF">DB32_006341</name>
</gene>
<accession>A0A0F6W790</accession>
<dbReference type="STRING" id="927083.DB32_006341"/>
<keyword evidence="2" id="KW-1185">Reference proteome</keyword>
<dbReference type="AlphaFoldDB" id="A0A0F6W790"/>
<proteinExistence type="predicted"/>
<organism evidence="1 2">
    <name type="scientific">Sandaracinus amylolyticus</name>
    <dbReference type="NCBI Taxonomy" id="927083"/>
    <lineage>
        <taxon>Bacteria</taxon>
        <taxon>Pseudomonadati</taxon>
        <taxon>Myxococcota</taxon>
        <taxon>Polyangia</taxon>
        <taxon>Polyangiales</taxon>
        <taxon>Sandaracinaceae</taxon>
        <taxon>Sandaracinus</taxon>
    </lineage>
</organism>
<sequence>MTLTEWLLSLGSRDAHRKLLEEAGSLPAAAWRLAKARCVTAPTPSEVPTTRELRGAAREIARRAGLGDEVPAGTVLASECEAMGLLVIG</sequence>
<name>A0A0F6W790_9BACT</name>
<evidence type="ECO:0000313" key="2">
    <source>
        <dbReference type="Proteomes" id="UP000034883"/>
    </source>
</evidence>
<protein>
    <submittedName>
        <fullName evidence="1">Uncharacterized protein</fullName>
    </submittedName>
</protein>
<dbReference type="Proteomes" id="UP000034883">
    <property type="component" value="Chromosome"/>
</dbReference>
<evidence type="ECO:0000313" key="1">
    <source>
        <dbReference type="EMBL" id="AKF09192.1"/>
    </source>
</evidence>
<dbReference type="KEGG" id="samy:DB32_006341"/>